<dbReference type="PANTHER" id="PTHR21666">
    <property type="entry name" value="PEPTIDASE-RELATED"/>
    <property type="match status" value="1"/>
</dbReference>
<reference evidence="2 3" key="1">
    <citation type="submission" date="2012-01" db="EMBL/GenBank/DDBJ databases">
        <title>The Genome Sequence of Odoribacter laneus YIT 12061.</title>
        <authorList>
            <consortium name="The Broad Institute Genome Sequencing Platform"/>
            <person name="Earl A."/>
            <person name="Ward D."/>
            <person name="Feldgarden M."/>
            <person name="Gevers D."/>
            <person name="Morotomi M."/>
            <person name="Young S.K."/>
            <person name="Zeng Q."/>
            <person name="Gargeya S."/>
            <person name="Fitzgerald M."/>
            <person name="Haas B."/>
            <person name="Abouelleil A."/>
            <person name="Alvarado L."/>
            <person name="Arachchi H.M."/>
            <person name="Berlin A."/>
            <person name="Chapman S.B."/>
            <person name="Gearin G."/>
            <person name="Goldberg J."/>
            <person name="Griggs A."/>
            <person name="Gujja S."/>
            <person name="Hansen M."/>
            <person name="Heiman D."/>
            <person name="Howarth C."/>
            <person name="Larimer J."/>
            <person name="Lui A."/>
            <person name="MacDonald P.J.P."/>
            <person name="McCowen C."/>
            <person name="Montmayeur A."/>
            <person name="Murphy C."/>
            <person name="Neiman D."/>
            <person name="Pearson M."/>
            <person name="Priest M."/>
            <person name="Roberts A."/>
            <person name="Saif S."/>
            <person name="Shea T."/>
            <person name="Sisk P."/>
            <person name="Stolte C."/>
            <person name="Sykes S."/>
            <person name="Wortman J."/>
            <person name="Nusbaum C."/>
            <person name="Birren B."/>
        </authorList>
    </citation>
    <scope>NUCLEOTIDE SEQUENCE [LARGE SCALE GENOMIC DNA]</scope>
    <source>
        <strain evidence="2 3">YIT 12061</strain>
    </source>
</reference>
<proteinExistence type="predicted"/>
<sequence length="135" mass="15095">MKIIEGRISSPFGDRIHPIEKKLKFHNGIDIACSIGTLIYSPIEGKIMKVYFDPCGGNTLIIGDENNMRFGFCHLSKVFFPEGTRIKKGHAIAESGNTGRITGAHVHFTVKEDGQWQGSEYVGGRWVNPEKYLEL</sequence>
<dbReference type="PATRIC" id="fig|742817.3.peg.1908"/>
<dbReference type="RefSeq" id="WP_009136942.1">
    <property type="nucleotide sequence ID" value="NZ_JH594596.1"/>
</dbReference>
<dbReference type="eggNOG" id="COG0739">
    <property type="taxonomic scope" value="Bacteria"/>
</dbReference>
<dbReference type="Gene3D" id="2.70.70.10">
    <property type="entry name" value="Glucose Permease (Domain IIA)"/>
    <property type="match status" value="1"/>
</dbReference>
<dbReference type="GeneID" id="98069357"/>
<dbReference type="STRING" id="742817.HMPREF9449_01794"/>
<protein>
    <recommendedName>
        <fullName evidence="1">M23ase beta-sheet core domain-containing protein</fullName>
    </recommendedName>
</protein>
<dbReference type="PANTHER" id="PTHR21666:SF270">
    <property type="entry name" value="MUREIN HYDROLASE ACTIVATOR ENVC"/>
    <property type="match status" value="1"/>
</dbReference>
<organism evidence="2 3">
    <name type="scientific">Odoribacter laneus YIT 12061</name>
    <dbReference type="NCBI Taxonomy" id="742817"/>
    <lineage>
        <taxon>Bacteria</taxon>
        <taxon>Pseudomonadati</taxon>
        <taxon>Bacteroidota</taxon>
        <taxon>Bacteroidia</taxon>
        <taxon>Bacteroidales</taxon>
        <taxon>Odoribacteraceae</taxon>
        <taxon>Odoribacter</taxon>
    </lineage>
</organism>
<dbReference type="GO" id="GO:0004222">
    <property type="term" value="F:metalloendopeptidase activity"/>
    <property type="evidence" value="ECO:0007669"/>
    <property type="project" value="TreeGrafter"/>
</dbReference>
<dbReference type="InterPro" id="IPR050570">
    <property type="entry name" value="Cell_wall_metabolism_enzyme"/>
</dbReference>
<name>H1DHQ8_9BACT</name>
<dbReference type="InterPro" id="IPR011055">
    <property type="entry name" value="Dup_hybrid_motif"/>
</dbReference>
<dbReference type="SUPFAM" id="SSF51261">
    <property type="entry name" value="Duplicated hybrid motif"/>
    <property type="match status" value="1"/>
</dbReference>
<evidence type="ECO:0000313" key="2">
    <source>
        <dbReference type="EMBL" id="EHP47187.1"/>
    </source>
</evidence>
<dbReference type="CDD" id="cd12797">
    <property type="entry name" value="M23_peptidase"/>
    <property type="match status" value="1"/>
</dbReference>
<feature type="domain" description="M23ase beta-sheet core" evidence="1">
    <location>
        <begin position="24"/>
        <end position="115"/>
    </location>
</feature>
<evidence type="ECO:0000313" key="3">
    <source>
        <dbReference type="Proteomes" id="UP000004892"/>
    </source>
</evidence>
<dbReference type="HOGENOM" id="CLU_1883638_0_0_10"/>
<comment type="caution">
    <text evidence="2">The sequence shown here is derived from an EMBL/GenBank/DDBJ whole genome shotgun (WGS) entry which is preliminary data.</text>
</comment>
<dbReference type="EMBL" id="ADMC01000023">
    <property type="protein sequence ID" value="EHP47187.1"/>
    <property type="molecule type" value="Genomic_DNA"/>
</dbReference>
<dbReference type="Proteomes" id="UP000004892">
    <property type="component" value="Unassembled WGS sequence"/>
</dbReference>
<accession>H1DHQ8</accession>
<dbReference type="AlphaFoldDB" id="H1DHQ8"/>
<dbReference type="Pfam" id="PF01551">
    <property type="entry name" value="Peptidase_M23"/>
    <property type="match status" value="1"/>
</dbReference>
<dbReference type="InterPro" id="IPR016047">
    <property type="entry name" value="M23ase_b-sheet_dom"/>
</dbReference>
<evidence type="ECO:0000259" key="1">
    <source>
        <dbReference type="Pfam" id="PF01551"/>
    </source>
</evidence>
<keyword evidence="3" id="KW-1185">Reference proteome</keyword>
<gene>
    <name evidence="2" type="ORF">HMPREF9449_01794</name>
</gene>